<dbReference type="Proteomes" id="UP001276854">
    <property type="component" value="Unassembled WGS sequence"/>
</dbReference>
<reference evidence="2 3" key="1">
    <citation type="submission" date="2023-10" db="EMBL/GenBank/DDBJ databases">
        <title>A novel Glycoside Hydrolase 43-Like Enzyme from Clostrdium boliviensis is an Endo-xylanase, and a Candidate for Xylooligosaccharides Production from Different Xylan Substrates.</title>
        <authorList>
            <person name="Alvarez M.T."/>
            <person name="Rocabado-Villegas L.R."/>
            <person name="Salas-Veizaga D.M."/>
            <person name="Linares-Pasten J.A."/>
            <person name="Gudmundsdottir E.E."/>
            <person name="Hreggvidsson G.O."/>
            <person name="Adlercreutz P."/>
            <person name="Nordberg Karlsson E."/>
        </authorList>
    </citation>
    <scope>NUCLEOTIDE SEQUENCE [LARGE SCALE GENOMIC DNA]</scope>
    <source>
        <strain evidence="2 3">E-1</strain>
    </source>
</reference>
<evidence type="ECO:0000313" key="2">
    <source>
        <dbReference type="EMBL" id="MDW2798970.1"/>
    </source>
</evidence>
<keyword evidence="3" id="KW-1185">Reference proteome</keyword>
<evidence type="ECO:0000313" key="3">
    <source>
        <dbReference type="Proteomes" id="UP001276854"/>
    </source>
</evidence>
<accession>A0ABU4GMY5</accession>
<dbReference type="RefSeq" id="WP_318065166.1">
    <property type="nucleotide sequence ID" value="NZ_JAWONS010000240.1"/>
</dbReference>
<sequence length="353" mass="39520">MIKKGVLFLFVTCLCLLSACGVESKVSGKVIEANIDDTIGVVSFVVQTDADQEIGILMTDETYISSFADGITADEFKTGSFSKVIVSIEYENLRHSITTKNNQEIAAYNAKQIQITDFLTGETILSDGTNIDIWNSSYGSAYTLQNGTELLRIHNPSGPNNVYVAGIESFDDLEKNAQSNVLKFYDNQGLLYDVQADLEKAYDDYLEKEDSSEFNSYMISQDIAPTASNEMVLYFLTSVQLTKDDDHGYEYRTGAAFDRKTGQEINNWNLFSCSPEEAKQKILDIAGVTDTTLRKEMEMAFKPEYIILFPSNLEVCFQQGTLTSQENSYILGLDYDDKLCEILNQWAIPKSSE</sequence>
<protein>
    <recommendedName>
        <fullName evidence="4">DUF3298 domain-containing protein</fullName>
    </recommendedName>
</protein>
<evidence type="ECO:0008006" key="4">
    <source>
        <dbReference type="Google" id="ProtNLM"/>
    </source>
</evidence>
<name>A0ABU4GMY5_9CLOT</name>
<dbReference type="PROSITE" id="PS51257">
    <property type="entry name" value="PROKAR_LIPOPROTEIN"/>
    <property type="match status" value="1"/>
</dbReference>
<organism evidence="2 3">
    <name type="scientific">Clostridium boliviensis</name>
    <dbReference type="NCBI Taxonomy" id="318465"/>
    <lineage>
        <taxon>Bacteria</taxon>
        <taxon>Bacillati</taxon>
        <taxon>Bacillota</taxon>
        <taxon>Clostridia</taxon>
        <taxon>Eubacteriales</taxon>
        <taxon>Clostridiaceae</taxon>
        <taxon>Clostridium</taxon>
    </lineage>
</organism>
<dbReference type="EMBL" id="JAWONS010000240">
    <property type="protein sequence ID" value="MDW2798970.1"/>
    <property type="molecule type" value="Genomic_DNA"/>
</dbReference>
<comment type="caution">
    <text evidence="2">The sequence shown here is derived from an EMBL/GenBank/DDBJ whole genome shotgun (WGS) entry which is preliminary data.</text>
</comment>
<evidence type="ECO:0000256" key="1">
    <source>
        <dbReference type="SAM" id="SignalP"/>
    </source>
</evidence>
<gene>
    <name evidence="2" type="ORF">RZO55_15450</name>
</gene>
<keyword evidence="1" id="KW-0732">Signal</keyword>
<feature type="chain" id="PRO_5046315393" description="DUF3298 domain-containing protein" evidence="1">
    <location>
        <begin position="25"/>
        <end position="353"/>
    </location>
</feature>
<proteinExistence type="predicted"/>
<feature type="signal peptide" evidence="1">
    <location>
        <begin position="1"/>
        <end position="24"/>
    </location>
</feature>